<accession>A0ABY7FW97</accession>
<keyword evidence="2" id="KW-1185">Reference proteome</keyword>
<gene>
    <name evidence="1" type="ORF">MAR_037125</name>
</gene>
<evidence type="ECO:0000313" key="1">
    <source>
        <dbReference type="EMBL" id="WAR23456.1"/>
    </source>
</evidence>
<proteinExistence type="predicted"/>
<protein>
    <submittedName>
        <fullName evidence="1">Uncharacterized protein</fullName>
    </submittedName>
</protein>
<name>A0ABY7FW97_MYAAR</name>
<dbReference type="Proteomes" id="UP001164746">
    <property type="component" value="Chromosome 13"/>
</dbReference>
<dbReference type="EMBL" id="CP111024">
    <property type="protein sequence ID" value="WAR23456.1"/>
    <property type="molecule type" value="Genomic_DNA"/>
</dbReference>
<reference evidence="1" key="1">
    <citation type="submission" date="2022-11" db="EMBL/GenBank/DDBJ databases">
        <title>Centuries of genome instability and evolution in soft-shell clam transmissible cancer (bioRxiv).</title>
        <authorList>
            <person name="Hart S.F.M."/>
            <person name="Yonemitsu M.A."/>
            <person name="Giersch R.M."/>
            <person name="Beal B.F."/>
            <person name="Arriagada G."/>
            <person name="Davis B.W."/>
            <person name="Ostrander E.A."/>
            <person name="Goff S.P."/>
            <person name="Metzger M.J."/>
        </authorList>
    </citation>
    <scope>NUCLEOTIDE SEQUENCE</scope>
    <source>
        <strain evidence="1">MELC-2E11</strain>
        <tissue evidence="1">Siphon/mantle</tissue>
    </source>
</reference>
<sequence>MHGVGVMEVTYNGTERPGGSSACIDKYCDETRGHMWHLVEMGVPDEQFALNPHEQGGHTFDQVDDQQADDTDIVICQLYYKSLLHVDMKVQDAGITAVLRSNWPYLRVTKYWKCMKCGILIRYHRYDQNSKCGGIFTEYINTFLKVKQEASG</sequence>
<evidence type="ECO:0000313" key="2">
    <source>
        <dbReference type="Proteomes" id="UP001164746"/>
    </source>
</evidence>
<organism evidence="1 2">
    <name type="scientific">Mya arenaria</name>
    <name type="common">Soft-shell clam</name>
    <dbReference type="NCBI Taxonomy" id="6604"/>
    <lineage>
        <taxon>Eukaryota</taxon>
        <taxon>Metazoa</taxon>
        <taxon>Spiralia</taxon>
        <taxon>Lophotrochozoa</taxon>
        <taxon>Mollusca</taxon>
        <taxon>Bivalvia</taxon>
        <taxon>Autobranchia</taxon>
        <taxon>Heteroconchia</taxon>
        <taxon>Euheterodonta</taxon>
        <taxon>Imparidentia</taxon>
        <taxon>Neoheterodontei</taxon>
        <taxon>Myida</taxon>
        <taxon>Myoidea</taxon>
        <taxon>Myidae</taxon>
        <taxon>Mya</taxon>
    </lineage>
</organism>